<keyword evidence="6 13" id="KW-0732">Signal</keyword>
<gene>
    <name evidence="16" type="ORF">H4O21_07550</name>
</gene>
<evidence type="ECO:0000256" key="7">
    <source>
        <dbReference type="ARBA" id="ARBA00023077"/>
    </source>
</evidence>
<evidence type="ECO:0000313" key="17">
    <source>
        <dbReference type="Proteomes" id="UP000565262"/>
    </source>
</evidence>
<keyword evidence="10 11" id="KW-0998">Cell outer membrane</keyword>
<dbReference type="GO" id="GO:0044718">
    <property type="term" value="P:siderophore transmembrane transport"/>
    <property type="evidence" value="ECO:0007669"/>
    <property type="project" value="TreeGrafter"/>
</dbReference>
<keyword evidence="4 11" id="KW-1134">Transmembrane beta strand</keyword>
<feature type="chain" id="PRO_5032960405" evidence="13">
    <location>
        <begin position="23"/>
        <end position="667"/>
    </location>
</feature>
<dbReference type="InterPro" id="IPR039426">
    <property type="entry name" value="TonB-dep_rcpt-like"/>
</dbReference>
<dbReference type="EMBL" id="JACJFM010000007">
    <property type="protein sequence ID" value="MBB1486462.1"/>
    <property type="molecule type" value="Genomic_DNA"/>
</dbReference>
<keyword evidence="5 11" id="KW-0812">Transmembrane</keyword>
<dbReference type="InterPro" id="IPR037066">
    <property type="entry name" value="Plug_dom_sf"/>
</dbReference>
<dbReference type="InterPro" id="IPR000531">
    <property type="entry name" value="Beta-barrel_TonB"/>
</dbReference>
<comment type="similarity">
    <text evidence="2">Belongs to the TonB-dependent receptor family. Hemoglobin/haptoglobin binding protein subfamily.</text>
</comment>
<keyword evidence="7 12" id="KW-0798">TonB box</keyword>
<proteinExistence type="inferred from homology"/>
<comment type="subcellular location">
    <subcellularLocation>
        <location evidence="1 11">Cell outer membrane</location>
        <topology evidence="1 11">Multi-pass membrane protein</topology>
    </subcellularLocation>
</comment>
<comment type="caution">
    <text evidence="16">The sequence shown here is derived from an EMBL/GenBank/DDBJ whole genome shotgun (WGS) entry which is preliminary data.</text>
</comment>
<keyword evidence="9 16" id="KW-0675">Receptor</keyword>
<protein>
    <submittedName>
        <fullName evidence="16">TonB-dependent receptor</fullName>
    </submittedName>
</protein>
<dbReference type="InterPro" id="IPR036942">
    <property type="entry name" value="Beta-barrel_TonB_sf"/>
</dbReference>
<dbReference type="Proteomes" id="UP000565262">
    <property type="component" value="Unassembled WGS sequence"/>
</dbReference>
<dbReference type="PANTHER" id="PTHR30069">
    <property type="entry name" value="TONB-DEPENDENT OUTER MEMBRANE RECEPTOR"/>
    <property type="match status" value="1"/>
</dbReference>
<dbReference type="AlphaFoldDB" id="A0A839IPM5"/>
<dbReference type="GO" id="GO:0009279">
    <property type="term" value="C:cell outer membrane"/>
    <property type="evidence" value="ECO:0007669"/>
    <property type="project" value="UniProtKB-SubCell"/>
</dbReference>
<feature type="signal peptide" evidence="13">
    <location>
        <begin position="1"/>
        <end position="22"/>
    </location>
</feature>
<sequence length="667" mass="74698">MKVLKSLPILISGLVLVCSARADQPASLPDEASEGDTWVITGTRTERLLEDTPVRTEVISRTKLDQIHARDLTEALKIVPGLMLKDIHGKGGKEVWLQGLDADRVLILINGRPMTASTGSSVDVAQLATADIERIEIVKGATSALYGSSAMGGVVNVITRKPTEPFSAALVLDMGSYGDANTGRSDLSLGGRQEELASRHARFDIGMKREQWTTQINGSIRDTEGYDLNRDTAFEEGGAGTRKNLSARISFEPDEHKEFFFEPAYYKEDLTAHNILFRPGSGYLDKTEIATRKRLDGGTILAFGDDLLKLSATWENFEDVTEKGDIRIAEQDIYKISSQFDTPVADNQLLTLGIDLSHASMAQEQKKPTASGYEVVKEIGDGSDNSSAEVYLQNDIFLTDQLELLPGFRYQHDTDFGDHLTPKMNLQYTPQWSDTMDVRIRAGIGKGYRVPNLKERYYVFDHSNLGYMVLGNPDLQPEYSTNYQLGIELRPSPDLRFDLNLFRSDLKDLIATSVESVRNNVVNYRYLNIDQARIFGAELAAGYDWKGRAQLDVALTWMDAEDKTTGKPLPKRPEYQLKTGLTIRPFTGFSASLQGIWQSKEYNDLENNFYTPSWTTWDLKLNQQVSEHVRLFMGVDNLLNKTRDPDNPHDQGPHPGRFIYTGLRVDI</sequence>
<accession>A0A839IPM5</accession>
<evidence type="ECO:0000259" key="15">
    <source>
        <dbReference type="Pfam" id="PF07715"/>
    </source>
</evidence>
<dbReference type="Pfam" id="PF00593">
    <property type="entry name" value="TonB_dep_Rec_b-barrel"/>
    <property type="match status" value="1"/>
</dbReference>
<dbReference type="Gene3D" id="2.170.130.10">
    <property type="entry name" value="TonB-dependent receptor, plug domain"/>
    <property type="match status" value="1"/>
</dbReference>
<dbReference type="PANTHER" id="PTHR30069:SF29">
    <property type="entry name" value="HEMOGLOBIN AND HEMOGLOBIN-HAPTOGLOBIN-BINDING PROTEIN 1-RELATED"/>
    <property type="match status" value="1"/>
</dbReference>
<evidence type="ECO:0000256" key="12">
    <source>
        <dbReference type="RuleBase" id="RU003357"/>
    </source>
</evidence>
<keyword evidence="3 11" id="KW-0813">Transport</keyword>
<evidence type="ECO:0000256" key="9">
    <source>
        <dbReference type="ARBA" id="ARBA00023170"/>
    </source>
</evidence>
<evidence type="ECO:0000256" key="2">
    <source>
        <dbReference type="ARBA" id="ARBA00008143"/>
    </source>
</evidence>
<evidence type="ECO:0000313" key="16">
    <source>
        <dbReference type="EMBL" id="MBB1486462.1"/>
    </source>
</evidence>
<evidence type="ECO:0000256" key="3">
    <source>
        <dbReference type="ARBA" id="ARBA00022448"/>
    </source>
</evidence>
<reference evidence="16 17" key="1">
    <citation type="submission" date="2020-08" db="EMBL/GenBank/DDBJ databases">
        <title>Oceanospirillum sp. nov. isolated from marine sediment.</title>
        <authorList>
            <person name="Ji X."/>
        </authorList>
    </citation>
    <scope>NUCLEOTIDE SEQUENCE [LARGE SCALE GENOMIC DNA]</scope>
    <source>
        <strain evidence="16 17">D5</strain>
    </source>
</reference>
<evidence type="ECO:0000256" key="4">
    <source>
        <dbReference type="ARBA" id="ARBA00022452"/>
    </source>
</evidence>
<evidence type="ECO:0000256" key="11">
    <source>
        <dbReference type="PROSITE-ProRule" id="PRU01360"/>
    </source>
</evidence>
<feature type="domain" description="TonB-dependent receptor-like beta-barrel" evidence="14">
    <location>
        <begin position="282"/>
        <end position="638"/>
    </location>
</feature>
<dbReference type="PROSITE" id="PS52016">
    <property type="entry name" value="TONB_DEPENDENT_REC_3"/>
    <property type="match status" value="1"/>
</dbReference>
<feature type="domain" description="TonB-dependent receptor plug" evidence="15">
    <location>
        <begin position="50"/>
        <end position="154"/>
    </location>
</feature>
<evidence type="ECO:0000256" key="1">
    <source>
        <dbReference type="ARBA" id="ARBA00004571"/>
    </source>
</evidence>
<dbReference type="Pfam" id="PF07715">
    <property type="entry name" value="Plug"/>
    <property type="match status" value="1"/>
</dbReference>
<evidence type="ECO:0000256" key="13">
    <source>
        <dbReference type="SAM" id="SignalP"/>
    </source>
</evidence>
<organism evidence="16 17">
    <name type="scientific">Oceanospirillum sediminis</name>
    <dbReference type="NCBI Taxonomy" id="2760088"/>
    <lineage>
        <taxon>Bacteria</taxon>
        <taxon>Pseudomonadati</taxon>
        <taxon>Pseudomonadota</taxon>
        <taxon>Gammaproteobacteria</taxon>
        <taxon>Oceanospirillales</taxon>
        <taxon>Oceanospirillaceae</taxon>
        <taxon>Oceanospirillum</taxon>
    </lineage>
</organism>
<dbReference type="GO" id="GO:0015344">
    <property type="term" value="F:siderophore uptake transmembrane transporter activity"/>
    <property type="evidence" value="ECO:0007669"/>
    <property type="project" value="TreeGrafter"/>
</dbReference>
<dbReference type="InterPro" id="IPR012910">
    <property type="entry name" value="Plug_dom"/>
</dbReference>
<keyword evidence="8 11" id="KW-0472">Membrane</keyword>
<evidence type="ECO:0000256" key="6">
    <source>
        <dbReference type="ARBA" id="ARBA00022729"/>
    </source>
</evidence>
<evidence type="ECO:0000256" key="10">
    <source>
        <dbReference type="ARBA" id="ARBA00023237"/>
    </source>
</evidence>
<dbReference type="Gene3D" id="2.40.170.20">
    <property type="entry name" value="TonB-dependent receptor, beta-barrel domain"/>
    <property type="match status" value="1"/>
</dbReference>
<evidence type="ECO:0000256" key="8">
    <source>
        <dbReference type="ARBA" id="ARBA00023136"/>
    </source>
</evidence>
<evidence type="ECO:0000256" key="5">
    <source>
        <dbReference type="ARBA" id="ARBA00022692"/>
    </source>
</evidence>
<dbReference type="RefSeq" id="WP_182808242.1">
    <property type="nucleotide sequence ID" value="NZ_JACJFM010000007.1"/>
</dbReference>
<dbReference type="CDD" id="cd01347">
    <property type="entry name" value="ligand_gated_channel"/>
    <property type="match status" value="1"/>
</dbReference>
<dbReference type="SUPFAM" id="SSF56935">
    <property type="entry name" value="Porins"/>
    <property type="match status" value="1"/>
</dbReference>
<keyword evidence="17" id="KW-1185">Reference proteome</keyword>
<evidence type="ECO:0000259" key="14">
    <source>
        <dbReference type="Pfam" id="PF00593"/>
    </source>
</evidence>
<name>A0A839IPM5_9GAMM</name>